<dbReference type="InterPro" id="IPR036291">
    <property type="entry name" value="NAD(P)-bd_dom_sf"/>
</dbReference>
<organism evidence="2 3">
    <name type="scientific">Companilactobacillus nuruki</name>
    <dbReference type="NCBI Taxonomy" id="1993540"/>
    <lineage>
        <taxon>Bacteria</taxon>
        <taxon>Bacillati</taxon>
        <taxon>Bacillota</taxon>
        <taxon>Bacilli</taxon>
        <taxon>Lactobacillales</taxon>
        <taxon>Lactobacillaceae</taxon>
        <taxon>Companilactobacillus</taxon>
    </lineage>
</organism>
<evidence type="ECO:0000313" key="2">
    <source>
        <dbReference type="EMBL" id="PMD69849.1"/>
    </source>
</evidence>
<evidence type="ECO:0000259" key="1">
    <source>
        <dbReference type="Pfam" id="PF13460"/>
    </source>
</evidence>
<evidence type="ECO:0000313" key="3">
    <source>
        <dbReference type="Proteomes" id="UP000235649"/>
    </source>
</evidence>
<dbReference type="OrthoDB" id="9785372at2"/>
<name>A0A2N7ATR6_9LACO</name>
<dbReference type="InterPro" id="IPR016040">
    <property type="entry name" value="NAD(P)-bd_dom"/>
</dbReference>
<comment type="caution">
    <text evidence="2">The sequence shown here is derived from an EMBL/GenBank/DDBJ whole genome shotgun (WGS) entry which is preliminary data.</text>
</comment>
<dbReference type="Proteomes" id="UP000235649">
    <property type="component" value="Unassembled WGS sequence"/>
</dbReference>
<dbReference type="PANTHER" id="PTHR43355:SF2">
    <property type="entry name" value="FLAVIN REDUCTASE (NADPH)"/>
    <property type="match status" value="1"/>
</dbReference>
<accession>A0A2N7ATR6</accession>
<reference evidence="2 3" key="1">
    <citation type="submission" date="2017-05" db="EMBL/GenBank/DDBJ databases">
        <title>Lactobacillus nurukis nov., sp. nov., isolated from nuruk.</title>
        <authorList>
            <person name="Kim S.-J."/>
        </authorList>
    </citation>
    <scope>NUCLEOTIDE SEQUENCE [LARGE SCALE GENOMIC DNA]</scope>
    <source>
        <strain evidence="2 3">SYF10-1a</strain>
    </source>
</reference>
<sequence length="166" mass="18344">MKLAIIGATGKTGNAVLRIALDKGINVTAVVRNAAKLTENVPVIEKDVFNLTTTDLKNFDAVICTFASAKKSDYPRVNQHLVDTLTGTNARLIVVGSGATLYADDKHNKTVGDKLPIFMRNSSKNHMKARQILQDSQINWTYMALALVDEVEHPKNERHLMTVAWK</sequence>
<keyword evidence="3" id="KW-1185">Reference proteome</keyword>
<dbReference type="AlphaFoldDB" id="A0A2N7ATR6"/>
<dbReference type="SUPFAM" id="SSF51735">
    <property type="entry name" value="NAD(P)-binding Rossmann-fold domains"/>
    <property type="match status" value="1"/>
</dbReference>
<protein>
    <recommendedName>
        <fullName evidence="1">NAD(P)-binding domain-containing protein</fullName>
    </recommendedName>
</protein>
<dbReference type="EMBL" id="NIPR01000023">
    <property type="protein sequence ID" value="PMD69849.1"/>
    <property type="molecule type" value="Genomic_DNA"/>
</dbReference>
<proteinExistence type="predicted"/>
<dbReference type="Pfam" id="PF13460">
    <property type="entry name" value="NAD_binding_10"/>
    <property type="match status" value="1"/>
</dbReference>
<dbReference type="InterPro" id="IPR051606">
    <property type="entry name" value="Polyketide_Oxido-like"/>
</dbReference>
<gene>
    <name evidence="2" type="ORF">CBP76_07560</name>
</gene>
<dbReference type="RefSeq" id="WP_102196297.1">
    <property type="nucleotide sequence ID" value="NZ_NIPR01000023.1"/>
</dbReference>
<dbReference type="GO" id="GO:0016646">
    <property type="term" value="F:oxidoreductase activity, acting on the CH-NH group of donors, NAD or NADP as acceptor"/>
    <property type="evidence" value="ECO:0007669"/>
    <property type="project" value="TreeGrafter"/>
</dbReference>
<dbReference type="Gene3D" id="3.40.50.720">
    <property type="entry name" value="NAD(P)-binding Rossmann-like Domain"/>
    <property type="match status" value="1"/>
</dbReference>
<feature type="domain" description="NAD(P)-binding" evidence="1">
    <location>
        <begin position="7"/>
        <end position="148"/>
    </location>
</feature>
<dbReference type="PANTHER" id="PTHR43355">
    <property type="entry name" value="FLAVIN REDUCTASE (NADPH)"/>
    <property type="match status" value="1"/>
</dbReference>